<keyword evidence="1" id="KW-0472">Membrane</keyword>
<proteinExistence type="predicted"/>
<accession>A0A0N8NSV1</accession>
<dbReference type="OrthoDB" id="1953575at2"/>
<comment type="caution">
    <text evidence="2">The sequence shown here is derived from an EMBL/GenBank/DDBJ whole genome shotgun (WGS) entry which is preliminary data.</text>
</comment>
<sequence length="174" mass="20015">MGIIYKEMVSYKKASFLKIILLLIFFLLTFNLMVNSAHYSSRYNVAIEIFVLFGSAVAIAMMSVSYNLFYKSRLSYTYKLIDRELIFERKVGSGNKKVILGVDMKHAEFFVYSAQGDKIKDIDRVFNFVCGNSRKDTSCLIAFHKDKKIKVFFKPSPGLILKLENINKLKCANN</sequence>
<evidence type="ECO:0000313" key="3">
    <source>
        <dbReference type="Proteomes" id="UP000050326"/>
    </source>
</evidence>
<dbReference type="Proteomes" id="UP000050326">
    <property type="component" value="Unassembled WGS sequence"/>
</dbReference>
<dbReference type="RefSeq" id="WP_054876304.1">
    <property type="nucleotide sequence ID" value="NZ_LKET01000043.1"/>
</dbReference>
<organism evidence="2 3">
    <name type="scientific">Oxobacter pfennigii</name>
    <dbReference type="NCBI Taxonomy" id="36849"/>
    <lineage>
        <taxon>Bacteria</taxon>
        <taxon>Bacillati</taxon>
        <taxon>Bacillota</taxon>
        <taxon>Clostridia</taxon>
        <taxon>Eubacteriales</taxon>
        <taxon>Clostridiaceae</taxon>
        <taxon>Oxobacter</taxon>
    </lineage>
</organism>
<gene>
    <name evidence="2" type="ORF">OXPF_33060</name>
</gene>
<dbReference type="EMBL" id="LKET01000043">
    <property type="protein sequence ID" value="KPU43056.1"/>
    <property type="molecule type" value="Genomic_DNA"/>
</dbReference>
<reference evidence="2 3" key="1">
    <citation type="submission" date="2015-09" db="EMBL/GenBank/DDBJ databases">
        <title>Genome sequence of Oxobacter pfennigii DSM 3222.</title>
        <authorList>
            <person name="Poehlein A."/>
            <person name="Bengelsdorf F.R."/>
            <person name="Schiel-Bengelsdorf B."/>
            <person name="Duerre P."/>
            <person name="Daniel R."/>
        </authorList>
    </citation>
    <scope>NUCLEOTIDE SEQUENCE [LARGE SCALE GENOMIC DNA]</scope>
    <source>
        <strain evidence="2 3">DSM 3222</strain>
    </source>
</reference>
<evidence type="ECO:0000313" key="2">
    <source>
        <dbReference type="EMBL" id="KPU43056.1"/>
    </source>
</evidence>
<keyword evidence="3" id="KW-1185">Reference proteome</keyword>
<feature type="transmembrane region" description="Helical" evidence="1">
    <location>
        <begin position="16"/>
        <end position="34"/>
    </location>
</feature>
<keyword evidence="1" id="KW-1133">Transmembrane helix</keyword>
<evidence type="ECO:0000256" key="1">
    <source>
        <dbReference type="SAM" id="Phobius"/>
    </source>
</evidence>
<keyword evidence="1" id="KW-0812">Transmembrane</keyword>
<dbReference type="AlphaFoldDB" id="A0A0N8NSV1"/>
<name>A0A0N8NSV1_9CLOT</name>
<protein>
    <submittedName>
        <fullName evidence="2">Uncharacterized protein</fullName>
    </submittedName>
</protein>
<feature type="transmembrane region" description="Helical" evidence="1">
    <location>
        <begin position="46"/>
        <end position="69"/>
    </location>
</feature>